<evidence type="ECO:0000256" key="2">
    <source>
        <dbReference type="ARBA" id="ARBA00022827"/>
    </source>
</evidence>
<dbReference type="GO" id="GO:0071949">
    <property type="term" value="F:FAD binding"/>
    <property type="evidence" value="ECO:0007669"/>
    <property type="project" value="InterPro"/>
</dbReference>
<dbReference type="SUPFAM" id="SSF51905">
    <property type="entry name" value="FAD/NAD(P)-binding domain"/>
    <property type="match status" value="1"/>
</dbReference>
<dbReference type="Gene3D" id="3.30.9.10">
    <property type="entry name" value="D-Amino Acid Oxidase, subunit A, domain 2"/>
    <property type="match status" value="1"/>
</dbReference>
<organism evidence="5 6">
    <name type="scientific">Exophiala bonariae</name>
    <dbReference type="NCBI Taxonomy" id="1690606"/>
    <lineage>
        <taxon>Eukaryota</taxon>
        <taxon>Fungi</taxon>
        <taxon>Dikarya</taxon>
        <taxon>Ascomycota</taxon>
        <taxon>Pezizomycotina</taxon>
        <taxon>Eurotiomycetes</taxon>
        <taxon>Chaetothyriomycetidae</taxon>
        <taxon>Chaetothyriales</taxon>
        <taxon>Herpotrichiellaceae</taxon>
        <taxon>Exophiala</taxon>
    </lineage>
</organism>
<dbReference type="AlphaFoldDB" id="A0AAV9NUY1"/>
<evidence type="ECO:0000256" key="1">
    <source>
        <dbReference type="ARBA" id="ARBA00022630"/>
    </source>
</evidence>
<dbReference type="Pfam" id="PF21274">
    <property type="entry name" value="Rng_hyd_C"/>
    <property type="match status" value="1"/>
</dbReference>
<evidence type="ECO:0000256" key="3">
    <source>
        <dbReference type="ARBA" id="ARBA00023002"/>
    </source>
</evidence>
<dbReference type="Pfam" id="PF01494">
    <property type="entry name" value="FAD_binding_3"/>
    <property type="match status" value="1"/>
</dbReference>
<name>A0AAV9NUY1_9EURO</name>
<dbReference type="Gene3D" id="3.50.50.60">
    <property type="entry name" value="FAD/NAD(P)-binding domain"/>
    <property type="match status" value="1"/>
</dbReference>
<dbReference type="GO" id="GO:0016709">
    <property type="term" value="F:oxidoreductase activity, acting on paired donors, with incorporation or reduction of molecular oxygen, NAD(P)H as one donor, and incorporation of one atom of oxygen"/>
    <property type="evidence" value="ECO:0007669"/>
    <property type="project" value="UniProtKB-ARBA"/>
</dbReference>
<sequence length="611" mass="67593">MDSPISDVQSLPSDVPVVVVGGGPAGMIAALQLSKNGVPCLLVERNLDTTKWPKMDITNCRSMELLKRLGVDQGLREVGVPDNYSFDVLFSTGLSEHGRLIEKWDLPSPRAWREKIKNQNDGSMPREPYQRCSQAIFEAWLKPRIEADPMITARFGMKFETLTEDGKGVISSLIDQSGERHIVRSSYVIGCDGAGSKVRQSVGITMTGGPVPGAMYLIHFKSRDLEVLHRQGQFWHIFFLAGSVIISQDEKDTWTIHIPASIDAKASDMDPHAEIKKALGLEESKLAVTVDEILVTSMWRPNIYLADRYVSSGGRVFISGDAAHQNIPTGGYGMNTAVGDSFDIGWKVAAAVHGYGGQSLLQSYEDERRPVGMRNIDRSGAHWKVHATYGEWCGQANGAVSSSSDEGKELREKVAHHVRTHDGENKDQGIELGYRYKSDVVVLLEDAGTEPPWSEKQYIPSTWPGARAPHVFLNDGETSIFDLFGQGPAWTLVDFTQSGDHIKQFKSVLSSLRAKIPLEFVHLPDESHVRKIWEREAVLVRPDDHVAWRAPTGDGLDIDPEKILLIVTGQGQKDIGEELMADRNDHEKIVFTGTIGNVEHGKVEQLAAFQQ</sequence>
<dbReference type="InterPro" id="IPR050641">
    <property type="entry name" value="RIFMO-like"/>
</dbReference>
<dbReference type="Gene3D" id="3.40.30.120">
    <property type="match status" value="1"/>
</dbReference>
<dbReference type="GeneID" id="89968784"/>
<dbReference type="PANTHER" id="PTHR43004:SF21">
    <property type="entry name" value="FAD-BINDING DOMAIN-CONTAINING PROTEIN-RELATED"/>
    <property type="match status" value="1"/>
</dbReference>
<accession>A0AAV9NUY1</accession>
<keyword evidence="2" id="KW-0274">FAD</keyword>
<dbReference type="InterPro" id="IPR036188">
    <property type="entry name" value="FAD/NAD-bd_sf"/>
</dbReference>
<proteinExistence type="predicted"/>
<dbReference type="PANTHER" id="PTHR43004">
    <property type="entry name" value="TRK SYSTEM POTASSIUM UPTAKE PROTEIN"/>
    <property type="match status" value="1"/>
</dbReference>
<evidence type="ECO:0000259" key="4">
    <source>
        <dbReference type="Pfam" id="PF01494"/>
    </source>
</evidence>
<keyword evidence="3" id="KW-0560">Oxidoreductase</keyword>
<feature type="domain" description="FAD-binding" evidence="4">
    <location>
        <begin position="14"/>
        <end position="379"/>
    </location>
</feature>
<evidence type="ECO:0000313" key="6">
    <source>
        <dbReference type="Proteomes" id="UP001358417"/>
    </source>
</evidence>
<comment type="caution">
    <text evidence="5">The sequence shown here is derived from an EMBL/GenBank/DDBJ whole genome shotgun (WGS) entry which is preliminary data.</text>
</comment>
<dbReference type="PRINTS" id="PR00420">
    <property type="entry name" value="RNGMNOXGNASE"/>
</dbReference>
<keyword evidence="1" id="KW-0285">Flavoprotein</keyword>
<reference evidence="5 6" key="1">
    <citation type="submission" date="2023-08" db="EMBL/GenBank/DDBJ databases">
        <title>Black Yeasts Isolated from many extreme environments.</title>
        <authorList>
            <person name="Coleine C."/>
            <person name="Stajich J.E."/>
            <person name="Selbmann L."/>
        </authorList>
    </citation>
    <scope>NUCLEOTIDE SEQUENCE [LARGE SCALE GENOMIC DNA]</scope>
    <source>
        <strain evidence="5 6">CCFEE 5792</strain>
    </source>
</reference>
<keyword evidence="6" id="KW-1185">Reference proteome</keyword>
<dbReference type="InterPro" id="IPR002938">
    <property type="entry name" value="FAD-bd"/>
</dbReference>
<gene>
    <name evidence="5" type="ORF">LTR84_000562</name>
</gene>
<evidence type="ECO:0000313" key="5">
    <source>
        <dbReference type="EMBL" id="KAK5064728.1"/>
    </source>
</evidence>
<dbReference type="Proteomes" id="UP001358417">
    <property type="component" value="Unassembled WGS sequence"/>
</dbReference>
<protein>
    <recommendedName>
        <fullName evidence="4">FAD-binding domain-containing protein</fullName>
    </recommendedName>
</protein>
<dbReference type="EMBL" id="JAVRRD010000001">
    <property type="protein sequence ID" value="KAK5064728.1"/>
    <property type="molecule type" value="Genomic_DNA"/>
</dbReference>
<dbReference type="RefSeq" id="XP_064712052.1">
    <property type="nucleotide sequence ID" value="XM_064844192.1"/>
</dbReference>